<dbReference type="CDD" id="cd06225">
    <property type="entry name" value="HAMP"/>
    <property type="match status" value="1"/>
</dbReference>
<evidence type="ECO:0000256" key="4">
    <source>
        <dbReference type="ARBA" id="ARBA00022475"/>
    </source>
</evidence>
<dbReference type="PANTHER" id="PTHR43547:SF2">
    <property type="entry name" value="HYBRID SIGNAL TRANSDUCTION HISTIDINE KINASE C"/>
    <property type="match status" value="1"/>
</dbReference>
<dbReference type="PROSITE" id="PS50109">
    <property type="entry name" value="HIS_KIN"/>
    <property type="match status" value="1"/>
</dbReference>
<reference evidence="19" key="1">
    <citation type="submission" date="2019-07" db="EMBL/GenBank/DDBJ databases">
        <title>Bacillus alkalisoli sp. nov. isolated from saline soil.</title>
        <authorList>
            <person name="Sun J.-Q."/>
            <person name="Xu L."/>
        </authorList>
    </citation>
    <scope>NUCLEOTIDE SEQUENCE [LARGE SCALE GENOMIC DNA]</scope>
    <source>
        <strain evidence="19">M4U3P1</strain>
    </source>
</reference>
<dbReference type="Pfam" id="PF00512">
    <property type="entry name" value="HisKA"/>
    <property type="match status" value="1"/>
</dbReference>
<keyword evidence="9" id="KW-0067">ATP-binding</keyword>
<feature type="coiled-coil region" evidence="13">
    <location>
        <begin position="250"/>
        <end position="284"/>
    </location>
</feature>
<comment type="subcellular location">
    <subcellularLocation>
        <location evidence="2">Cell membrane</location>
        <topology evidence="2">Multi-pass membrane protein</topology>
    </subcellularLocation>
</comment>
<evidence type="ECO:0000256" key="7">
    <source>
        <dbReference type="ARBA" id="ARBA00022741"/>
    </source>
</evidence>
<evidence type="ECO:0000256" key="6">
    <source>
        <dbReference type="ARBA" id="ARBA00022679"/>
    </source>
</evidence>
<dbReference type="SUPFAM" id="SSF158472">
    <property type="entry name" value="HAMP domain-like"/>
    <property type="match status" value="1"/>
</dbReference>
<evidence type="ECO:0000256" key="1">
    <source>
        <dbReference type="ARBA" id="ARBA00000085"/>
    </source>
</evidence>
<keyword evidence="11 14" id="KW-0472">Membrane</keyword>
<evidence type="ECO:0000256" key="5">
    <source>
        <dbReference type="ARBA" id="ARBA00022553"/>
    </source>
</evidence>
<keyword evidence="5 12" id="KW-0597">Phosphoprotein</keyword>
<dbReference type="GO" id="GO:0000155">
    <property type="term" value="F:phosphorelay sensor kinase activity"/>
    <property type="evidence" value="ECO:0007669"/>
    <property type="project" value="InterPro"/>
</dbReference>
<dbReference type="InterPro" id="IPR004358">
    <property type="entry name" value="Sig_transdc_His_kin-like_C"/>
</dbReference>
<dbReference type="InterPro" id="IPR005467">
    <property type="entry name" value="His_kinase_dom"/>
</dbReference>
<evidence type="ECO:0000259" key="15">
    <source>
        <dbReference type="PROSITE" id="PS50109"/>
    </source>
</evidence>
<dbReference type="InterPro" id="IPR001789">
    <property type="entry name" value="Sig_transdc_resp-reg_receiver"/>
</dbReference>
<dbReference type="InterPro" id="IPR036097">
    <property type="entry name" value="HisK_dim/P_sf"/>
</dbReference>
<feature type="transmembrane region" description="Helical" evidence="14">
    <location>
        <begin position="181"/>
        <end position="200"/>
    </location>
</feature>
<proteinExistence type="predicted"/>
<evidence type="ECO:0000256" key="10">
    <source>
        <dbReference type="ARBA" id="ARBA00023012"/>
    </source>
</evidence>
<feature type="domain" description="HAMP" evidence="17">
    <location>
        <begin position="206"/>
        <end position="258"/>
    </location>
</feature>
<keyword evidence="6" id="KW-0808">Transferase</keyword>
<dbReference type="RefSeq" id="WP_176010865.1">
    <property type="nucleotide sequence ID" value="NZ_CP041372.2"/>
</dbReference>
<dbReference type="SUPFAM" id="SSF55785">
    <property type="entry name" value="PYP-like sensor domain (PAS domain)"/>
    <property type="match status" value="1"/>
</dbReference>
<evidence type="ECO:0000259" key="16">
    <source>
        <dbReference type="PROSITE" id="PS50110"/>
    </source>
</evidence>
<dbReference type="Pfam" id="PF00072">
    <property type="entry name" value="Response_reg"/>
    <property type="match status" value="1"/>
</dbReference>
<dbReference type="Gene3D" id="6.10.340.10">
    <property type="match status" value="1"/>
</dbReference>
<evidence type="ECO:0000259" key="17">
    <source>
        <dbReference type="PROSITE" id="PS50885"/>
    </source>
</evidence>
<keyword evidence="19" id="KW-1185">Reference proteome</keyword>
<dbReference type="CDD" id="cd16922">
    <property type="entry name" value="HATPase_EvgS-ArcB-TorS-like"/>
    <property type="match status" value="1"/>
</dbReference>
<keyword evidence="7" id="KW-0547">Nucleotide-binding</keyword>
<evidence type="ECO:0000256" key="8">
    <source>
        <dbReference type="ARBA" id="ARBA00022777"/>
    </source>
</evidence>
<protein>
    <recommendedName>
        <fullName evidence="3">histidine kinase</fullName>
        <ecNumber evidence="3">2.7.13.3</ecNumber>
    </recommendedName>
</protein>
<evidence type="ECO:0000313" key="19">
    <source>
        <dbReference type="Proteomes" id="UP000318138"/>
    </source>
</evidence>
<dbReference type="InterPro" id="IPR003594">
    <property type="entry name" value="HATPase_dom"/>
</dbReference>
<dbReference type="Gene3D" id="3.30.450.20">
    <property type="entry name" value="PAS domain"/>
    <property type="match status" value="1"/>
</dbReference>
<dbReference type="KEGG" id="psua:FLK61_40580"/>
<dbReference type="GO" id="GO:0005524">
    <property type="term" value="F:ATP binding"/>
    <property type="evidence" value="ECO:0007669"/>
    <property type="project" value="UniProtKB-KW"/>
</dbReference>
<dbReference type="Gene3D" id="1.10.287.130">
    <property type="match status" value="1"/>
</dbReference>
<dbReference type="InterPro" id="IPR036890">
    <property type="entry name" value="HATPase_C_sf"/>
</dbReference>
<evidence type="ECO:0000313" key="18">
    <source>
        <dbReference type="EMBL" id="QKS72898.1"/>
    </source>
</evidence>
<dbReference type="FunFam" id="1.10.287.130:FF:000001">
    <property type="entry name" value="Two-component sensor histidine kinase"/>
    <property type="match status" value="1"/>
</dbReference>
<dbReference type="PANTHER" id="PTHR43547">
    <property type="entry name" value="TWO-COMPONENT HISTIDINE KINASE"/>
    <property type="match status" value="1"/>
</dbReference>
<dbReference type="PROSITE" id="PS50110">
    <property type="entry name" value="RESPONSE_REGULATORY"/>
    <property type="match status" value="1"/>
</dbReference>
<dbReference type="Proteomes" id="UP000318138">
    <property type="component" value="Chromosome"/>
</dbReference>
<evidence type="ECO:0000256" key="14">
    <source>
        <dbReference type="SAM" id="Phobius"/>
    </source>
</evidence>
<organism evidence="18 19">
    <name type="scientific">Paenalkalicoccus suaedae</name>
    <dbReference type="NCBI Taxonomy" id="2592382"/>
    <lineage>
        <taxon>Bacteria</taxon>
        <taxon>Bacillati</taxon>
        <taxon>Bacillota</taxon>
        <taxon>Bacilli</taxon>
        <taxon>Bacillales</taxon>
        <taxon>Bacillaceae</taxon>
        <taxon>Paenalkalicoccus</taxon>
    </lineage>
</organism>
<dbReference type="InterPro" id="IPR011006">
    <property type="entry name" value="CheY-like_superfamily"/>
</dbReference>
<dbReference type="InterPro" id="IPR003660">
    <property type="entry name" value="HAMP_dom"/>
</dbReference>
<dbReference type="SUPFAM" id="SSF47384">
    <property type="entry name" value="Homodimeric domain of signal transducing histidine kinase"/>
    <property type="match status" value="1"/>
</dbReference>
<dbReference type="SMART" id="SM00387">
    <property type="entry name" value="HATPase_c"/>
    <property type="match status" value="1"/>
</dbReference>
<dbReference type="CDD" id="cd00082">
    <property type="entry name" value="HisKA"/>
    <property type="match status" value="1"/>
</dbReference>
<dbReference type="Gene3D" id="3.30.565.10">
    <property type="entry name" value="Histidine kinase-like ATPase, C-terminal domain"/>
    <property type="match status" value="1"/>
</dbReference>
<dbReference type="InterPro" id="IPR035965">
    <property type="entry name" value="PAS-like_dom_sf"/>
</dbReference>
<comment type="catalytic activity">
    <reaction evidence="1">
        <text>ATP + protein L-histidine = ADP + protein N-phospho-L-histidine.</text>
        <dbReference type="EC" id="2.7.13.3"/>
    </reaction>
</comment>
<evidence type="ECO:0000256" key="12">
    <source>
        <dbReference type="PROSITE-ProRule" id="PRU00169"/>
    </source>
</evidence>
<dbReference type="InterPro" id="IPR003661">
    <property type="entry name" value="HisK_dim/P_dom"/>
</dbReference>
<evidence type="ECO:0000256" key="11">
    <source>
        <dbReference type="ARBA" id="ARBA00023136"/>
    </source>
</evidence>
<keyword evidence="14" id="KW-0812">Transmembrane</keyword>
<name>A0A859FIY4_9BACI</name>
<feature type="domain" description="Response regulatory" evidence="16">
    <location>
        <begin position="799"/>
        <end position="914"/>
    </location>
</feature>
<dbReference type="SUPFAM" id="SSF55874">
    <property type="entry name" value="ATPase domain of HSP90 chaperone/DNA topoisomerase II/histidine kinase"/>
    <property type="match status" value="1"/>
</dbReference>
<keyword evidence="4" id="KW-1003">Cell membrane</keyword>
<dbReference type="Pfam" id="PF02518">
    <property type="entry name" value="HATPase_c"/>
    <property type="match status" value="1"/>
</dbReference>
<keyword evidence="8" id="KW-0418">Kinase</keyword>
<dbReference type="AlphaFoldDB" id="A0A859FIY4"/>
<accession>A0A859FIY4</accession>
<dbReference type="SMART" id="SM00388">
    <property type="entry name" value="HisKA"/>
    <property type="match status" value="1"/>
</dbReference>
<dbReference type="PROSITE" id="PS50885">
    <property type="entry name" value="HAMP"/>
    <property type="match status" value="1"/>
</dbReference>
<evidence type="ECO:0000256" key="3">
    <source>
        <dbReference type="ARBA" id="ARBA00012438"/>
    </source>
</evidence>
<feature type="domain" description="Histidine kinase" evidence="15">
    <location>
        <begin position="571"/>
        <end position="785"/>
    </location>
</feature>
<keyword evidence="13" id="KW-0175">Coiled coil</keyword>
<gene>
    <name evidence="18" type="ORF">FLK61_40580</name>
</gene>
<keyword evidence="10" id="KW-0902">Two-component regulatory system</keyword>
<evidence type="ECO:0000256" key="9">
    <source>
        <dbReference type="ARBA" id="ARBA00022840"/>
    </source>
</evidence>
<dbReference type="SUPFAM" id="SSF52172">
    <property type="entry name" value="CheY-like"/>
    <property type="match status" value="1"/>
</dbReference>
<feature type="transmembrane region" description="Helical" evidence="14">
    <location>
        <begin position="12"/>
        <end position="33"/>
    </location>
</feature>
<keyword evidence="14" id="KW-1133">Transmembrane helix</keyword>
<dbReference type="SMART" id="SM00304">
    <property type="entry name" value="HAMP"/>
    <property type="match status" value="1"/>
</dbReference>
<dbReference type="GO" id="GO:0005886">
    <property type="term" value="C:plasma membrane"/>
    <property type="evidence" value="ECO:0007669"/>
    <property type="project" value="UniProtKB-SubCell"/>
</dbReference>
<dbReference type="SMART" id="SM00448">
    <property type="entry name" value="REC"/>
    <property type="match status" value="1"/>
</dbReference>
<dbReference type="EC" id="2.7.13.3" evidence="3"/>
<feature type="modified residue" description="4-aspartylphosphate" evidence="12">
    <location>
        <position position="848"/>
    </location>
</feature>
<evidence type="ECO:0000256" key="2">
    <source>
        <dbReference type="ARBA" id="ARBA00004651"/>
    </source>
</evidence>
<dbReference type="EMBL" id="CP041372">
    <property type="protein sequence ID" value="QKS72898.1"/>
    <property type="molecule type" value="Genomic_DNA"/>
</dbReference>
<dbReference type="FunFam" id="3.30.565.10:FF:000006">
    <property type="entry name" value="Sensor histidine kinase WalK"/>
    <property type="match status" value="1"/>
</dbReference>
<sequence>MMKSIRSRFMRSTRYVFIFTFVLITGFILYSVYYSQVQSEDQQELSNRTEQLSGLHDEVVSFFLHVRTYYAFLEEDDLEIVNQGINSVDRRLTRIQRLDLTPNEEIYVSNVASFFNDYVSVNLPQALDFVEAEDYEGLREYGESGINEQIDALIEEGETIRVLSQEEERQSYQNTIFISDVLTFVAIGVGVILILLVYFLGLRLFRQIIPPIEELTGASEDLASGKFVTITAKRRDDELGRLTDSFYKMARVLQDNEEELVSQNEELTAQQQALEETLVNEQIERERVSKYNLLNQAMSTNLDKKSLVSTIFGYLNDSFPVDKSMLLLLDDLDYRAMGKTSTAIEHWQHGDKTEVLLRLEKESVYVVARDSSEAELGVAERPLMSFDLYAAVRSAEGAIVAIYTATKIGREFSKEEVQNIGAMVNHVGLGLERVMIYDLVAEDKKRNQDILDNVNEGLQYIDEHGKLVQDNRAMKQLVYLHEDTWLDDLAASVKDPEPVITFFREFADGTFEGVKSQQYQLLSDKNERVINVYGATVYDEGEKEKLGTVFVHRDMTREHELDTMKSELVSTVSHELRTPLSSVLGFTELLMTKELKPERQKKYLETIYKEAQRLTNLINDFLDLQRMESGKQSYEKSLFPVGSLIMDVMQQFRMEKKHRLSFKDEAYHTEVFADRDRMYQVLNNLISNAIKFSPEGGEIVLRLKNVGSDVVISVADEGLGIPAKALPTLFNKFTRIDQSDRRKIGGTGLGLAITQEIVEYHHGTIWVDSEEGKGSTFYVSLPLEDEAVINKTIKKGEGHVVMIEDDTSLALLLSEELKANGFNVVHHVNPAHAYEDIVKNPPEAIVVDLMLGEAMSGWDLIGQLKESKETSAIPIIISSAMDRSEEKIKAFGVEQYLTKPYPPHKLSATLMQYVQQNEGYVLFPEELDS</sequence>
<dbReference type="PRINTS" id="PR00344">
    <property type="entry name" value="BCTRLSENSOR"/>
</dbReference>
<evidence type="ECO:0000256" key="13">
    <source>
        <dbReference type="SAM" id="Coils"/>
    </source>
</evidence>
<dbReference type="Gene3D" id="3.40.50.2300">
    <property type="match status" value="1"/>
</dbReference>